<protein>
    <submittedName>
        <fullName evidence="2">Formyl transferase</fullName>
    </submittedName>
</protein>
<dbReference type="STRING" id="1121457.SAMN02745161_2553"/>
<proteinExistence type="predicted"/>
<keyword evidence="2" id="KW-0808">Transferase</keyword>
<dbReference type="RefSeq" id="WP_074217323.1">
    <property type="nucleotide sequence ID" value="NZ_FSRG01000006.1"/>
</dbReference>
<gene>
    <name evidence="2" type="ORF">SAMN02745161_2553</name>
</gene>
<dbReference type="Gene3D" id="3.40.50.12230">
    <property type="match status" value="1"/>
</dbReference>
<evidence type="ECO:0000313" key="2">
    <source>
        <dbReference type="EMBL" id="SIO28770.1"/>
    </source>
</evidence>
<dbReference type="OrthoDB" id="5405975at2"/>
<dbReference type="PANTHER" id="PTHR11138:SF5">
    <property type="entry name" value="METHIONYL-TRNA FORMYLTRANSFERASE, MITOCHONDRIAL"/>
    <property type="match status" value="1"/>
</dbReference>
<organism evidence="2 3">
    <name type="scientific">Halodesulfovibrio marinisediminis DSM 17456</name>
    <dbReference type="NCBI Taxonomy" id="1121457"/>
    <lineage>
        <taxon>Bacteria</taxon>
        <taxon>Pseudomonadati</taxon>
        <taxon>Thermodesulfobacteriota</taxon>
        <taxon>Desulfovibrionia</taxon>
        <taxon>Desulfovibrionales</taxon>
        <taxon>Desulfovibrionaceae</taxon>
        <taxon>Halodesulfovibrio</taxon>
    </lineage>
</organism>
<dbReference type="InterPro" id="IPR002376">
    <property type="entry name" value="Formyl_transf_N"/>
</dbReference>
<dbReference type="Pfam" id="PF00551">
    <property type="entry name" value="Formyl_trans_N"/>
    <property type="match status" value="1"/>
</dbReference>
<accession>A0A1N6I9T5</accession>
<sequence>MRLAIFSKADIIGAYNLNALLSNIKKLASEVTIYLSDKVFPNERGFQPVDTLTFCERDYPLTQLFPSLEKQENRNSNLLTFQELSAAYSARVVYMGDNITPACKEDIKNFAPDLIVSIRHDFILPTEILESARIGCINTHPGKLPYFRGLCTPFWAMLEKQEIAYCTVHQMTKKVDCGPILALSPWKLDYSRSLLWNTIQIYQQGINDLISILHDSSHTVCTISKSCNDESKARYFGAPSAEEFKAFSTSGNIVINEEDYQKIVEPFYNRFTPASPVLPHNGTAVYNHSL</sequence>
<keyword evidence="3" id="KW-1185">Reference proteome</keyword>
<evidence type="ECO:0000259" key="1">
    <source>
        <dbReference type="Pfam" id="PF00551"/>
    </source>
</evidence>
<dbReference type="SUPFAM" id="SSF53328">
    <property type="entry name" value="Formyltransferase"/>
    <property type="match status" value="1"/>
</dbReference>
<dbReference type="Proteomes" id="UP000184694">
    <property type="component" value="Unassembled WGS sequence"/>
</dbReference>
<dbReference type="GO" id="GO:0005829">
    <property type="term" value="C:cytosol"/>
    <property type="evidence" value="ECO:0007669"/>
    <property type="project" value="TreeGrafter"/>
</dbReference>
<evidence type="ECO:0000313" key="3">
    <source>
        <dbReference type="Proteomes" id="UP000184694"/>
    </source>
</evidence>
<feature type="domain" description="Formyl transferase N-terminal" evidence="1">
    <location>
        <begin position="100"/>
        <end position="182"/>
    </location>
</feature>
<dbReference type="AlphaFoldDB" id="A0A1N6I9T5"/>
<dbReference type="GO" id="GO:0004479">
    <property type="term" value="F:methionyl-tRNA formyltransferase activity"/>
    <property type="evidence" value="ECO:0007669"/>
    <property type="project" value="TreeGrafter"/>
</dbReference>
<dbReference type="EMBL" id="FSRG01000006">
    <property type="protein sequence ID" value="SIO28770.1"/>
    <property type="molecule type" value="Genomic_DNA"/>
</dbReference>
<dbReference type="InterPro" id="IPR036477">
    <property type="entry name" value="Formyl_transf_N_sf"/>
</dbReference>
<reference evidence="3" key="1">
    <citation type="submission" date="2016-11" db="EMBL/GenBank/DDBJ databases">
        <authorList>
            <person name="Varghese N."/>
            <person name="Submissions S."/>
        </authorList>
    </citation>
    <scope>NUCLEOTIDE SEQUENCE [LARGE SCALE GENOMIC DNA]</scope>
    <source>
        <strain evidence="3">DSM 17456</strain>
    </source>
</reference>
<name>A0A1N6I9T5_9BACT</name>
<dbReference type="PANTHER" id="PTHR11138">
    <property type="entry name" value="METHIONYL-TRNA FORMYLTRANSFERASE"/>
    <property type="match status" value="1"/>
</dbReference>